<dbReference type="AlphaFoldDB" id="A0A6A5YND3"/>
<evidence type="ECO:0000256" key="2">
    <source>
        <dbReference type="SAM" id="Phobius"/>
    </source>
</evidence>
<evidence type="ECO:0008006" key="5">
    <source>
        <dbReference type="Google" id="ProtNLM"/>
    </source>
</evidence>
<evidence type="ECO:0000313" key="3">
    <source>
        <dbReference type="EMBL" id="KAF2107867.1"/>
    </source>
</evidence>
<dbReference type="EMBL" id="ML977351">
    <property type="protein sequence ID" value="KAF2107867.1"/>
    <property type="molecule type" value="Genomic_DNA"/>
</dbReference>
<dbReference type="Proteomes" id="UP000799770">
    <property type="component" value="Unassembled WGS sequence"/>
</dbReference>
<feature type="compositionally biased region" description="Basic and acidic residues" evidence="1">
    <location>
        <begin position="244"/>
        <end position="260"/>
    </location>
</feature>
<sequence length="270" mass="28159">MEHNSCQLIRGMGILVIRALQFEQIPEQFRYNLKYQITYSPGDKTPTSFILNPIDNGLEEIAFGFTNSSNATVLTDNATGGTFTWTVDPTISAGNAYEMIATQSGGGMALYSTITVGSLAASTTSSPTDTVQVASTSVTSTSSPTGAESSTTPTQDSNPSSQGLSAGAKAGIGVGTTLGVALLGLGAFLLGRKIRSNRSEGPYHDVSKAEMDGSGLEKYRYATEIGQPGPSELGAESAPGELGTHVDKAEQKLARDELLAEPRSPQELPA</sequence>
<keyword evidence="2" id="KW-0812">Transmembrane</keyword>
<feature type="transmembrane region" description="Helical" evidence="2">
    <location>
        <begin position="170"/>
        <end position="190"/>
    </location>
</feature>
<feature type="region of interest" description="Disordered" evidence="1">
    <location>
        <begin position="225"/>
        <end position="270"/>
    </location>
</feature>
<organism evidence="3 4">
    <name type="scientific">Lophiotrema nucula</name>
    <dbReference type="NCBI Taxonomy" id="690887"/>
    <lineage>
        <taxon>Eukaryota</taxon>
        <taxon>Fungi</taxon>
        <taxon>Dikarya</taxon>
        <taxon>Ascomycota</taxon>
        <taxon>Pezizomycotina</taxon>
        <taxon>Dothideomycetes</taxon>
        <taxon>Pleosporomycetidae</taxon>
        <taxon>Pleosporales</taxon>
        <taxon>Lophiotremataceae</taxon>
        <taxon>Lophiotrema</taxon>
    </lineage>
</organism>
<name>A0A6A5YND3_9PLEO</name>
<reference evidence="3" key="1">
    <citation type="journal article" date="2020" name="Stud. Mycol.">
        <title>101 Dothideomycetes genomes: a test case for predicting lifestyles and emergence of pathogens.</title>
        <authorList>
            <person name="Haridas S."/>
            <person name="Albert R."/>
            <person name="Binder M."/>
            <person name="Bloem J."/>
            <person name="Labutti K."/>
            <person name="Salamov A."/>
            <person name="Andreopoulos B."/>
            <person name="Baker S."/>
            <person name="Barry K."/>
            <person name="Bills G."/>
            <person name="Bluhm B."/>
            <person name="Cannon C."/>
            <person name="Castanera R."/>
            <person name="Culley D."/>
            <person name="Daum C."/>
            <person name="Ezra D."/>
            <person name="Gonzalez J."/>
            <person name="Henrissat B."/>
            <person name="Kuo A."/>
            <person name="Liang C."/>
            <person name="Lipzen A."/>
            <person name="Lutzoni F."/>
            <person name="Magnuson J."/>
            <person name="Mondo S."/>
            <person name="Nolan M."/>
            <person name="Ohm R."/>
            <person name="Pangilinan J."/>
            <person name="Park H.-J."/>
            <person name="Ramirez L."/>
            <person name="Alfaro M."/>
            <person name="Sun H."/>
            <person name="Tritt A."/>
            <person name="Yoshinaga Y."/>
            <person name="Zwiers L.-H."/>
            <person name="Turgeon B."/>
            <person name="Goodwin S."/>
            <person name="Spatafora J."/>
            <person name="Crous P."/>
            <person name="Grigoriev I."/>
        </authorList>
    </citation>
    <scope>NUCLEOTIDE SEQUENCE</scope>
    <source>
        <strain evidence="3">CBS 627.86</strain>
    </source>
</reference>
<feature type="compositionally biased region" description="Polar residues" evidence="1">
    <location>
        <begin position="146"/>
        <end position="164"/>
    </location>
</feature>
<evidence type="ECO:0000256" key="1">
    <source>
        <dbReference type="SAM" id="MobiDB-lite"/>
    </source>
</evidence>
<keyword evidence="2" id="KW-0472">Membrane</keyword>
<evidence type="ECO:0000313" key="4">
    <source>
        <dbReference type="Proteomes" id="UP000799770"/>
    </source>
</evidence>
<keyword evidence="4" id="KW-1185">Reference proteome</keyword>
<protein>
    <recommendedName>
        <fullName evidence="5">Ser-Thr-rich glycosyl-phosphatidyl-inositol-anchored membrane family-domain-containing protein</fullName>
    </recommendedName>
</protein>
<keyword evidence="2" id="KW-1133">Transmembrane helix</keyword>
<dbReference type="OrthoDB" id="5589325at2759"/>
<accession>A0A6A5YND3</accession>
<feature type="compositionally biased region" description="Low complexity" evidence="1">
    <location>
        <begin position="128"/>
        <end position="145"/>
    </location>
</feature>
<proteinExistence type="predicted"/>
<gene>
    <name evidence="3" type="ORF">BDV96DRAFT_606139</name>
</gene>
<feature type="region of interest" description="Disordered" evidence="1">
    <location>
        <begin position="124"/>
        <end position="164"/>
    </location>
</feature>